<dbReference type="PANTHER" id="PTHR42981:SF2">
    <property type="entry name" value="PYRUVATE DEHYDROGENASE [UBIQUINONE]"/>
    <property type="match status" value="1"/>
</dbReference>
<dbReference type="InterPro" id="IPR029035">
    <property type="entry name" value="DHS-like_NAD/FAD-binding_dom"/>
</dbReference>
<dbReference type="Pfam" id="PF00205">
    <property type="entry name" value="TPP_enzyme_M"/>
    <property type="match status" value="1"/>
</dbReference>
<comment type="caution">
    <text evidence="3">The sequence shown here is derived from an EMBL/GenBank/DDBJ whole genome shotgun (WGS) entry which is preliminary data.</text>
</comment>
<keyword evidence="3" id="KW-0670">Pyruvate</keyword>
<evidence type="ECO:0000259" key="2">
    <source>
        <dbReference type="Pfam" id="PF02776"/>
    </source>
</evidence>
<dbReference type="Pfam" id="PF02776">
    <property type="entry name" value="TPP_enzyme_N"/>
    <property type="match status" value="1"/>
</dbReference>
<dbReference type="GO" id="GO:0030976">
    <property type="term" value="F:thiamine pyrophosphate binding"/>
    <property type="evidence" value="ECO:0007669"/>
    <property type="project" value="InterPro"/>
</dbReference>
<dbReference type="eggNOG" id="COG0028">
    <property type="taxonomic scope" value="Bacteria"/>
</dbReference>
<feature type="domain" description="Thiamine pyrophosphate enzyme N-terminal TPP-binding" evidence="2">
    <location>
        <begin position="1"/>
        <end position="116"/>
    </location>
</feature>
<evidence type="ECO:0000313" key="3">
    <source>
        <dbReference type="EMBL" id="GAE94247.1"/>
    </source>
</evidence>
<gene>
    <name evidence="3" type="ORF">JCM21714_3387</name>
</gene>
<dbReference type="STRING" id="1298598.JCM21714_3387"/>
<dbReference type="SUPFAM" id="SSF52518">
    <property type="entry name" value="Thiamin diphosphate-binding fold (THDP-binding)"/>
    <property type="match status" value="2"/>
</dbReference>
<protein>
    <submittedName>
        <fullName evidence="3">Pyruvate oxidase</fullName>
    </submittedName>
</protein>
<reference evidence="3 4" key="1">
    <citation type="journal article" date="2014" name="Genome Announc.">
        <title>Draft Genome Sequence of the Boron-Tolerant and Moderately Halotolerant Bacterium Gracilibacillus boraciitolerans JCM 21714T.</title>
        <authorList>
            <person name="Ahmed I."/>
            <person name="Oshima K."/>
            <person name="Suda W."/>
            <person name="Kitamura K."/>
            <person name="Iida T."/>
            <person name="Ohmori Y."/>
            <person name="Fujiwara T."/>
            <person name="Hattori M."/>
            <person name="Ohkuma M."/>
        </authorList>
    </citation>
    <scope>NUCLEOTIDE SEQUENCE [LARGE SCALE GENOMIC DNA]</scope>
    <source>
        <strain evidence="3 4">JCM 21714</strain>
    </source>
</reference>
<dbReference type="InterPro" id="IPR047211">
    <property type="entry name" value="POXB-like"/>
</dbReference>
<proteinExistence type="predicted"/>
<dbReference type="PANTHER" id="PTHR42981">
    <property type="entry name" value="PYRUVATE DEHYDROGENASE [UBIQUINONE]"/>
    <property type="match status" value="1"/>
</dbReference>
<dbReference type="Gene3D" id="3.40.50.1220">
    <property type="entry name" value="TPP-binding domain"/>
    <property type="match status" value="1"/>
</dbReference>
<evidence type="ECO:0000259" key="1">
    <source>
        <dbReference type="Pfam" id="PF00205"/>
    </source>
</evidence>
<dbReference type="InterPro" id="IPR029061">
    <property type="entry name" value="THDP-binding"/>
</dbReference>
<dbReference type="SUPFAM" id="SSF52467">
    <property type="entry name" value="DHS-like NAD/FAD-binding domain"/>
    <property type="match status" value="1"/>
</dbReference>
<keyword evidence="4" id="KW-1185">Reference proteome</keyword>
<dbReference type="InterPro" id="IPR012001">
    <property type="entry name" value="Thiamin_PyroP_enz_TPP-bd_dom"/>
</dbReference>
<dbReference type="InterPro" id="IPR012000">
    <property type="entry name" value="Thiamin_PyroP_enz_cen_dom"/>
</dbReference>
<feature type="domain" description="Thiamine pyrophosphate enzyme central" evidence="1">
    <location>
        <begin position="190"/>
        <end position="316"/>
    </location>
</feature>
<name>W4VM13_9BACI</name>
<dbReference type="AlphaFoldDB" id="W4VM13"/>
<dbReference type="EMBL" id="BAVS01000021">
    <property type="protein sequence ID" value="GAE94247.1"/>
    <property type="molecule type" value="Genomic_DNA"/>
</dbReference>
<evidence type="ECO:0000313" key="4">
    <source>
        <dbReference type="Proteomes" id="UP000019102"/>
    </source>
</evidence>
<accession>W4VM13</accession>
<organism evidence="3 4">
    <name type="scientific">Gracilibacillus boraciitolerans JCM 21714</name>
    <dbReference type="NCBI Taxonomy" id="1298598"/>
    <lineage>
        <taxon>Bacteria</taxon>
        <taxon>Bacillati</taxon>
        <taxon>Bacillota</taxon>
        <taxon>Bacilli</taxon>
        <taxon>Bacillales</taxon>
        <taxon>Bacillaceae</taxon>
        <taxon>Gracilibacillus</taxon>
    </lineage>
</organism>
<dbReference type="Gene3D" id="3.40.50.970">
    <property type="match status" value="2"/>
</dbReference>
<sequence length="418" mass="46553">MKASEAVIETLQEWNVNHVYGYPGDSVNNLIEELRHSKNDIYFIQVRHEEVAALAASAEAKFTNNVGVCVSIGGPGGAIHLLNGMYDAKADGAPMVVITGQISDYLLGTDNFQEVNLERLFDDVAVFHHRVTSGEQMAPLIKQAFREASNKKGVAVLTVPDNIFKESIKKTPLRSSVKPEYTLFPDKESIKQAVSLIQKAKKPVILAGKGGALKARTELAEFAEKIAAPVVVSLRGKGVLPDEHPLNLGNLGQIGTKPSYEAMHEADLLLLIGTSFPYREFLPESAPAIQLDINPNNIGKWYPVDVGLIGSAKEVLFRFNEQLSYKNDREFLRACQENMQNWWKHIEDIVTTKRDKLQGPDVLHTLNRYIEDDAILSVDVGNITAWTARFLRMKNQQFIISSWLATMAVVYQEQLQPN</sequence>
<dbReference type="GO" id="GO:0000287">
    <property type="term" value="F:magnesium ion binding"/>
    <property type="evidence" value="ECO:0007669"/>
    <property type="project" value="InterPro"/>
</dbReference>
<dbReference type="Proteomes" id="UP000019102">
    <property type="component" value="Unassembled WGS sequence"/>
</dbReference>